<evidence type="ECO:0000256" key="2">
    <source>
        <dbReference type="ARBA" id="ARBA00022827"/>
    </source>
</evidence>
<evidence type="ECO:0000313" key="5">
    <source>
        <dbReference type="EMBL" id="NEN77487.1"/>
    </source>
</evidence>
<accession>A0A6P0HGS7</accession>
<dbReference type="RefSeq" id="WP_163770843.1">
    <property type="nucleotide sequence ID" value="NZ_JAAGXA010000002.1"/>
</dbReference>
<dbReference type="SUPFAM" id="SSF56176">
    <property type="entry name" value="FAD-binding/transporter-associated domain-like"/>
    <property type="match status" value="1"/>
</dbReference>
<dbReference type="Gene3D" id="3.30.43.10">
    <property type="entry name" value="Uridine Diphospho-n-acetylenolpyruvylglucosamine Reductase, domain 2"/>
    <property type="match status" value="1"/>
</dbReference>
<keyword evidence="1" id="KW-0285">Flavoprotein</keyword>
<organism evidence="5 6">
    <name type="scientific">Nocardioides zeae</name>
    <dbReference type="NCBI Taxonomy" id="1457234"/>
    <lineage>
        <taxon>Bacteria</taxon>
        <taxon>Bacillati</taxon>
        <taxon>Actinomycetota</taxon>
        <taxon>Actinomycetes</taxon>
        <taxon>Propionibacteriales</taxon>
        <taxon>Nocardioidaceae</taxon>
        <taxon>Nocardioides</taxon>
    </lineage>
</organism>
<dbReference type="InterPro" id="IPR051312">
    <property type="entry name" value="Diverse_Substr_Oxidored"/>
</dbReference>
<keyword evidence="3" id="KW-0560">Oxidoreductase</keyword>
<dbReference type="InterPro" id="IPR036318">
    <property type="entry name" value="FAD-bd_PCMH-like_sf"/>
</dbReference>
<protein>
    <submittedName>
        <fullName evidence="5">Xanthine dehydrogenase family protein subunit M</fullName>
    </submittedName>
</protein>
<sequence>MKTPKFTYHAPRTVAEALDVLAEHSTDAKVLAGGQSLVPVMAMRLASPAHLVDINRLTDELSALEVDDAGVRIGALVRHARLERDEAAAARVPLVGQALRHVAHPTIRNRGTTVGSLAHADPSAEMPTVLALLGGHVVARSVRGERTIDAADFFVGPMESCLGYDELAVSAWFPAPEGRFGTAFDEICRRHGDYAMCGAGVVAVLDEAEQYVSLKLSLVSVNDVPEVLDLTEVVRGTAYDEVDHAALGDWVRDRIDPPGDLHASADFRRHLASVLTKRLTREAAARAITTTEGARA</sequence>
<dbReference type="PROSITE" id="PS51387">
    <property type="entry name" value="FAD_PCMH"/>
    <property type="match status" value="1"/>
</dbReference>
<comment type="caution">
    <text evidence="5">The sequence shown here is derived from an EMBL/GenBank/DDBJ whole genome shotgun (WGS) entry which is preliminary data.</text>
</comment>
<dbReference type="AlphaFoldDB" id="A0A6P0HGS7"/>
<evidence type="ECO:0000256" key="1">
    <source>
        <dbReference type="ARBA" id="ARBA00022630"/>
    </source>
</evidence>
<dbReference type="Proteomes" id="UP000468687">
    <property type="component" value="Unassembled WGS sequence"/>
</dbReference>
<dbReference type="InterPro" id="IPR005107">
    <property type="entry name" value="CO_DH_flav_C"/>
</dbReference>
<proteinExistence type="predicted"/>
<gene>
    <name evidence="5" type="ORF">G3T38_04265</name>
</gene>
<dbReference type="SMART" id="SM01092">
    <property type="entry name" value="CO_deh_flav_C"/>
    <property type="match status" value="1"/>
</dbReference>
<keyword evidence="6" id="KW-1185">Reference proteome</keyword>
<dbReference type="GO" id="GO:0016491">
    <property type="term" value="F:oxidoreductase activity"/>
    <property type="evidence" value="ECO:0007669"/>
    <property type="project" value="UniProtKB-KW"/>
</dbReference>
<dbReference type="Gene3D" id="3.30.465.10">
    <property type="match status" value="1"/>
</dbReference>
<feature type="domain" description="FAD-binding PCMH-type" evidence="4">
    <location>
        <begin position="1"/>
        <end position="178"/>
    </location>
</feature>
<dbReference type="InterPro" id="IPR016167">
    <property type="entry name" value="FAD-bd_PCMH_sub1"/>
</dbReference>
<evidence type="ECO:0000313" key="6">
    <source>
        <dbReference type="Proteomes" id="UP000468687"/>
    </source>
</evidence>
<dbReference type="InterPro" id="IPR036683">
    <property type="entry name" value="CO_DH_flav_C_dom_sf"/>
</dbReference>
<dbReference type="Pfam" id="PF00941">
    <property type="entry name" value="FAD_binding_5"/>
    <property type="match status" value="1"/>
</dbReference>
<dbReference type="PANTHER" id="PTHR42659:SF2">
    <property type="entry name" value="XANTHINE DEHYDROGENASE SUBUNIT C-RELATED"/>
    <property type="match status" value="1"/>
</dbReference>
<dbReference type="SUPFAM" id="SSF55447">
    <property type="entry name" value="CO dehydrogenase flavoprotein C-terminal domain-like"/>
    <property type="match status" value="1"/>
</dbReference>
<dbReference type="PANTHER" id="PTHR42659">
    <property type="entry name" value="XANTHINE DEHYDROGENASE SUBUNIT C-RELATED"/>
    <property type="match status" value="1"/>
</dbReference>
<dbReference type="EMBL" id="JAAGXA010000002">
    <property type="protein sequence ID" value="NEN77487.1"/>
    <property type="molecule type" value="Genomic_DNA"/>
</dbReference>
<dbReference type="InterPro" id="IPR016166">
    <property type="entry name" value="FAD-bd_PCMH"/>
</dbReference>
<dbReference type="GO" id="GO:0071949">
    <property type="term" value="F:FAD binding"/>
    <property type="evidence" value="ECO:0007669"/>
    <property type="project" value="InterPro"/>
</dbReference>
<evidence type="ECO:0000256" key="3">
    <source>
        <dbReference type="ARBA" id="ARBA00023002"/>
    </source>
</evidence>
<keyword evidence="2" id="KW-0274">FAD</keyword>
<name>A0A6P0HGS7_9ACTN</name>
<dbReference type="InterPro" id="IPR002346">
    <property type="entry name" value="Mopterin_DH_FAD-bd"/>
</dbReference>
<evidence type="ECO:0000259" key="4">
    <source>
        <dbReference type="PROSITE" id="PS51387"/>
    </source>
</evidence>
<dbReference type="InterPro" id="IPR016169">
    <property type="entry name" value="FAD-bd_PCMH_sub2"/>
</dbReference>
<dbReference type="Pfam" id="PF03450">
    <property type="entry name" value="CO_deh_flav_C"/>
    <property type="match status" value="1"/>
</dbReference>
<reference evidence="5 6" key="1">
    <citation type="journal article" date="2014" name="Int. J. Syst. Evol. Microbiol.">
        <title>Nocardioides zeae sp. nov., isolated from the stem of Zea mays.</title>
        <authorList>
            <person name="Glaeser S.P."/>
            <person name="McInroy J.A."/>
            <person name="Busse H.J."/>
            <person name="Kampfer P."/>
        </authorList>
    </citation>
    <scope>NUCLEOTIDE SEQUENCE [LARGE SCALE GENOMIC DNA]</scope>
    <source>
        <strain evidence="5 6">JCM 30728</strain>
    </source>
</reference>
<dbReference type="Gene3D" id="3.30.390.50">
    <property type="entry name" value="CO dehydrogenase flavoprotein, C-terminal domain"/>
    <property type="match status" value="1"/>
</dbReference>